<dbReference type="EMBL" id="JABLUU010000061">
    <property type="protein sequence ID" value="MBT0677095.1"/>
    <property type="molecule type" value="Genomic_DNA"/>
</dbReference>
<proteinExistence type="predicted"/>
<dbReference type="Proteomes" id="UP001519538">
    <property type="component" value="Unassembled WGS sequence"/>
</dbReference>
<gene>
    <name evidence="2" type="ORF">HNO79_17230</name>
</gene>
<feature type="region of interest" description="Disordered" evidence="1">
    <location>
        <begin position="147"/>
        <end position="237"/>
    </location>
</feature>
<protein>
    <submittedName>
        <fullName evidence="2">Uncharacterized protein</fullName>
    </submittedName>
</protein>
<accession>A0ABS5STR6</accession>
<geneLocation type="plasmid" evidence="2">
    <name>unnamed2</name>
</geneLocation>
<organism evidence="2 3">
    <name type="scientific">Komagataeibacter oboediens</name>
    <dbReference type="NCBI Taxonomy" id="65958"/>
    <lineage>
        <taxon>Bacteria</taxon>
        <taxon>Pseudomonadati</taxon>
        <taxon>Pseudomonadota</taxon>
        <taxon>Alphaproteobacteria</taxon>
        <taxon>Acetobacterales</taxon>
        <taxon>Acetobacteraceae</taxon>
        <taxon>Komagataeibacter</taxon>
    </lineage>
</organism>
<keyword evidence="2" id="KW-0614">Plasmid</keyword>
<feature type="compositionally biased region" description="Basic and acidic residues" evidence="1">
    <location>
        <begin position="37"/>
        <end position="53"/>
    </location>
</feature>
<comment type="caution">
    <text evidence="2">The sequence shown here is derived from an EMBL/GenBank/DDBJ whole genome shotgun (WGS) entry which is preliminary data.</text>
</comment>
<evidence type="ECO:0000256" key="1">
    <source>
        <dbReference type="SAM" id="MobiDB-lite"/>
    </source>
</evidence>
<feature type="compositionally biased region" description="Polar residues" evidence="1">
    <location>
        <begin position="191"/>
        <end position="203"/>
    </location>
</feature>
<feature type="compositionally biased region" description="Basic and acidic residues" evidence="1">
    <location>
        <begin position="204"/>
        <end position="213"/>
    </location>
</feature>
<name>A0ABS5STR6_9PROT</name>
<keyword evidence="3" id="KW-1185">Reference proteome</keyword>
<feature type="region of interest" description="Disordered" evidence="1">
    <location>
        <begin position="24"/>
        <end position="53"/>
    </location>
</feature>
<dbReference type="RefSeq" id="WP_141299357.1">
    <property type="nucleotide sequence ID" value="NZ_BDLT01000035.1"/>
</dbReference>
<reference evidence="2 3" key="1">
    <citation type="journal article" date="2021" name="Astrobiology">
        <title>Bacterial Cellulose Retains Robustness but Its Synthesis Declines After Exposure to a Mars-Like Environment Simulated Outside the International Space Station.</title>
        <authorList>
            <person name="Orlovska I."/>
            <person name="Podolich O."/>
            <person name="Kukharenko O."/>
            <person name="Zaets I."/>
            <person name="Reva O."/>
            <person name="Khirunenko L."/>
            <person name="Zmejkoski D."/>
            <person name="Rogalsky S."/>
            <person name="Barh D."/>
            <person name="Tiwari S."/>
            <person name="Kumavath R."/>
            <person name="Goes-Neto A."/>
            <person name="Azevedo V."/>
            <person name="Brenig B."/>
            <person name="Ghosh P."/>
            <person name="de Vera J.P."/>
            <person name="Kozyrovska N."/>
        </authorList>
    </citation>
    <scope>NUCLEOTIDE SEQUENCE [LARGE SCALE GENOMIC DNA]</scope>
    <source>
        <strain evidence="2 3">IMBG 311</strain>
    </source>
</reference>
<sequence length="472" mass="50953">MSEAQQKTGDIEDVLKTLDRVQSEYRKQAPGQAAAYDRLRQESREPDVHNDPGFRTRVAYAVQDVERLLGPTLNDDHPLHAEMTERAAHYPGLNEPVVAAMMRETHRLQQPEVNAIRTLASELVEGRQDPDHPDIAHTIENLRAAVFPEPGHQPAPGHDHAAGSTHGEKGQADKTRGMASPGEGAPPGPEQSASSQPGQTHTTDPQKDFREKQTGPAKDAPESRSTTDSNETKEKAAANTREMNAGAGAKDQEHVKVVRGGGFARLAEAIASRIDSQPANPASSWMEKAADFSTRLHNARDEKSLEATERLGKQAVEALRDLRERPASSIMAAISDAGKGDPDGVAGVLSEMKAGGRYADLHSQFVTEKQNNQAFAAQLENVTSRLEAYGKGREAAEATGQRMGMPGSVTQRFTQIDAEIGRTAAEVPGKKEGASALEDMSEQVREMMHKAVTAVTDFMMRMHPGPTASPAP</sequence>
<evidence type="ECO:0000313" key="3">
    <source>
        <dbReference type="Proteomes" id="UP001519538"/>
    </source>
</evidence>
<feature type="compositionally biased region" description="Basic and acidic residues" evidence="1">
    <location>
        <begin position="157"/>
        <end position="176"/>
    </location>
</feature>
<evidence type="ECO:0000313" key="2">
    <source>
        <dbReference type="EMBL" id="MBT0677095.1"/>
    </source>
</evidence>